<feature type="compositionally biased region" description="Basic and acidic residues" evidence="2">
    <location>
        <begin position="136"/>
        <end position="145"/>
    </location>
</feature>
<evidence type="ECO:0000256" key="2">
    <source>
        <dbReference type="SAM" id="MobiDB-lite"/>
    </source>
</evidence>
<feature type="compositionally biased region" description="Polar residues" evidence="2">
    <location>
        <begin position="40"/>
        <end position="55"/>
    </location>
</feature>
<evidence type="ECO:0000256" key="1">
    <source>
        <dbReference type="ARBA" id="ARBA00006725"/>
    </source>
</evidence>
<dbReference type="InterPro" id="IPR026716">
    <property type="entry name" value="PBIR1/2/3"/>
</dbReference>
<dbReference type="Proteomes" id="UP000007110">
    <property type="component" value="Unassembled WGS sequence"/>
</dbReference>
<dbReference type="GeneID" id="764559"/>
<dbReference type="RefSeq" id="XP_030838355.1">
    <property type="nucleotide sequence ID" value="XM_030982495.1"/>
</dbReference>
<reference evidence="3" key="2">
    <citation type="submission" date="2021-01" db="UniProtKB">
        <authorList>
            <consortium name="EnsemblMetazoa"/>
        </authorList>
    </citation>
    <scope>IDENTIFICATION</scope>
</reference>
<proteinExistence type="inferred from homology"/>
<dbReference type="GO" id="GO:0004865">
    <property type="term" value="F:protein serine/threonine phosphatase inhibitor activity"/>
    <property type="evidence" value="ECO:0007669"/>
    <property type="project" value="InterPro"/>
</dbReference>
<reference evidence="4" key="1">
    <citation type="submission" date="2015-02" db="EMBL/GenBank/DDBJ databases">
        <title>Genome sequencing for Strongylocentrotus purpuratus.</title>
        <authorList>
            <person name="Murali S."/>
            <person name="Liu Y."/>
            <person name="Vee V."/>
            <person name="English A."/>
            <person name="Wang M."/>
            <person name="Skinner E."/>
            <person name="Han Y."/>
            <person name="Muzny D.M."/>
            <person name="Worley K.C."/>
            <person name="Gibbs R.A."/>
        </authorList>
    </citation>
    <scope>NUCLEOTIDE SEQUENCE</scope>
</reference>
<dbReference type="PANTHER" id="PTHR22227">
    <property type="entry name" value="FAMILY WITH SEQUENCE SIMILARITY 122B ISOFORM X1"/>
    <property type="match status" value="1"/>
</dbReference>
<keyword evidence="4" id="KW-1185">Reference proteome</keyword>
<protein>
    <submittedName>
        <fullName evidence="3">Uncharacterized protein</fullName>
    </submittedName>
</protein>
<dbReference type="KEGG" id="spu:764559"/>
<dbReference type="InParanoid" id="A0A7M7NNQ6"/>
<name>A0A7M7NNQ6_STRPU</name>
<feature type="compositionally biased region" description="Low complexity" evidence="2">
    <location>
        <begin position="236"/>
        <end position="253"/>
    </location>
</feature>
<evidence type="ECO:0000313" key="4">
    <source>
        <dbReference type="Proteomes" id="UP000007110"/>
    </source>
</evidence>
<dbReference type="OMA" id="MDVDCPI"/>
<dbReference type="EnsemblMetazoa" id="XM_030982495">
    <property type="protein sequence ID" value="XP_030838355"/>
    <property type="gene ID" value="LOC764559"/>
</dbReference>
<sequence length="308" mass="33672">MAAAHSEANSDTDSPEENRMEVGRPATPSPISVREEGTLRRSNSAPMFNGPNMTDDSPVFQPIREKPRVRRMSAQTSNGAKPMSVPVRIPSRVTQIKQEESLDIRSKEAEHEREVRSAFRMSQSWDELHLDESIKALRSEPRSEPRSCISEPLSIIPPTLPFVASSPSPTRAGKQCFSPQISMRSPCMSPSPNPSPTRSTFTKRSMSPVLRPSSLASSLKRKYDSDGECTPSKRQLLSSPSHPSSLSMSSMSSDETSPPQRILATHSSTFLPNAFAPTTTFAPPTTTTFDTVSNSSSACFTFSANSHV</sequence>
<feature type="region of interest" description="Disordered" evidence="2">
    <location>
        <begin position="1"/>
        <end position="118"/>
    </location>
</feature>
<dbReference type="OrthoDB" id="10036177at2759"/>
<feature type="compositionally biased region" description="Basic and acidic residues" evidence="2">
    <location>
        <begin position="97"/>
        <end position="117"/>
    </location>
</feature>
<dbReference type="AlphaFoldDB" id="A0A7M7NNQ6"/>
<evidence type="ECO:0000313" key="3">
    <source>
        <dbReference type="EnsemblMetazoa" id="XP_030838355"/>
    </source>
</evidence>
<accession>A0A7M7NNQ6</accession>
<comment type="similarity">
    <text evidence="1">Belongs to the FAM122 family.</text>
</comment>
<feature type="region of interest" description="Disordered" evidence="2">
    <location>
        <begin position="136"/>
        <end position="260"/>
    </location>
</feature>
<dbReference type="PANTHER" id="PTHR22227:SF6">
    <property type="entry name" value="FAMILY WITH SEQUENCE SIMILARITY 122B ISOFORM X1"/>
    <property type="match status" value="1"/>
</dbReference>
<organism evidence="3 4">
    <name type="scientific">Strongylocentrotus purpuratus</name>
    <name type="common">Purple sea urchin</name>
    <dbReference type="NCBI Taxonomy" id="7668"/>
    <lineage>
        <taxon>Eukaryota</taxon>
        <taxon>Metazoa</taxon>
        <taxon>Echinodermata</taxon>
        <taxon>Eleutherozoa</taxon>
        <taxon>Echinozoa</taxon>
        <taxon>Echinoidea</taxon>
        <taxon>Euechinoidea</taxon>
        <taxon>Echinacea</taxon>
        <taxon>Camarodonta</taxon>
        <taxon>Echinidea</taxon>
        <taxon>Strongylocentrotidae</taxon>
        <taxon>Strongylocentrotus</taxon>
    </lineage>
</organism>